<dbReference type="InterPro" id="IPR054722">
    <property type="entry name" value="PolX-like_BBD"/>
</dbReference>
<proteinExistence type="predicted"/>
<gene>
    <name evidence="2" type="ORF">FPE_LOCUS5562</name>
</gene>
<dbReference type="AlphaFoldDB" id="A0AAD1YVL0"/>
<keyword evidence="3" id="KW-1185">Reference proteome</keyword>
<feature type="domain" description="Retrovirus-related Pol polyprotein from transposon TNT 1-94-like beta-barrel" evidence="1">
    <location>
        <begin position="72"/>
        <end position="153"/>
    </location>
</feature>
<dbReference type="PANTHER" id="PTHR47592:SF27">
    <property type="entry name" value="OS08G0421700 PROTEIN"/>
    <property type="match status" value="1"/>
</dbReference>
<accession>A0AAD1YVL0</accession>
<name>A0AAD1YVL0_9LAMI</name>
<organism evidence="2 3">
    <name type="scientific">Fraxinus pennsylvanica</name>
    <dbReference type="NCBI Taxonomy" id="56036"/>
    <lineage>
        <taxon>Eukaryota</taxon>
        <taxon>Viridiplantae</taxon>
        <taxon>Streptophyta</taxon>
        <taxon>Embryophyta</taxon>
        <taxon>Tracheophyta</taxon>
        <taxon>Spermatophyta</taxon>
        <taxon>Magnoliopsida</taxon>
        <taxon>eudicotyledons</taxon>
        <taxon>Gunneridae</taxon>
        <taxon>Pentapetalae</taxon>
        <taxon>asterids</taxon>
        <taxon>lamiids</taxon>
        <taxon>Lamiales</taxon>
        <taxon>Oleaceae</taxon>
        <taxon>Oleeae</taxon>
        <taxon>Fraxinus</taxon>
    </lineage>
</organism>
<sequence length="229" mass="26737">MKHLVFEAKDGESLVAHGGSGRGESKSKFSNQIYNFCKNMGHIKKDCYKLQNKERLAAKRYVTQSDISEEDWILDLAYVFHMYPNKDLFTTYDEIVSKYVMVMGNNAHYRVVRICIVRLKLLDETIRPVVQVRYVPDLKKNLISLVILDSKGYEFFGGGGDLKVCKGAQVYWMDIKCLNYTSCRVLQNLEESINTSLVPWWTFSLVQYLQELVNVSFEEYNSVKFKRYR</sequence>
<dbReference type="PANTHER" id="PTHR47592">
    <property type="entry name" value="PBF68 PROTEIN"/>
    <property type="match status" value="1"/>
</dbReference>
<reference evidence="2" key="1">
    <citation type="submission" date="2023-05" db="EMBL/GenBank/DDBJ databases">
        <authorList>
            <person name="Huff M."/>
        </authorList>
    </citation>
    <scope>NUCLEOTIDE SEQUENCE</scope>
</reference>
<evidence type="ECO:0000313" key="2">
    <source>
        <dbReference type="EMBL" id="CAI9758132.1"/>
    </source>
</evidence>
<dbReference type="Pfam" id="PF22936">
    <property type="entry name" value="Pol_BBD"/>
    <property type="match status" value="1"/>
</dbReference>
<dbReference type="EMBL" id="OU503038">
    <property type="protein sequence ID" value="CAI9758132.1"/>
    <property type="molecule type" value="Genomic_DNA"/>
</dbReference>
<dbReference type="Proteomes" id="UP000834106">
    <property type="component" value="Chromosome 3"/>
</dbReference>
<evidence type="ECO:0000313" key="3">
    <source>
        <dbReference type="Proteomes" id="UP000834106"/>
    </source>
</evidence>
<protein>
    <recommendedName>
        <fullName evidence="1">Retrovirus-related Pol polyprotein from transposon TNT 1-94-like beta-barrel domain-containing protein</fullName>
    </recommendedName>
</protein>
<evidence type="ECO:0000259" key="1">
    <source>
        <dbReference type="Pfam" id="PF22936"/>
    </source>
</evidence>